<organism evidence="9 10">
    <name type="scientific">Thraustotheca clavata</name>
    <dbReference type="NCBI Taxonomy" id="74557"/>
    <lineage>
        <taxon>Eukaryota</taxon>
        <taxon>Sar</taxon>
        <taxon>Stramenopiles</taxon>
        <taxon>Oomycota</taxon>
        <taxon>Saprolegniomycetes</taxon>
        <taxon>Saprolegniales</taxon>
        <taxon>Achlyaceae</taxon>
        <taxon>Thraustotheca</taxon>
    </lineage>
</organism>
<dbReference type="InterPro" id="IPR051136">
    <property type="entry name" value="Intracellular_Lectin-GPT"/>
</dbReference>
<dbReference type="GO" id="GO:0005789">
    <property type="term" value="C:endoplasmic reticulum membrane"/>
    <property type="evidence" value="ECO:0007669"/>
    <property type="project" value="TreeGrafter"/>
</dbReference>
<comment type="subcellular location">
    <subcellularLocation>
        <location evidence="1">Membrane</location>
        <topology evidence="1">Single-pass type I membrane protein</topology>
    </subcellularLocation>
</comment>
<keyword evidence="2 6" id="KW-0812">Transmembrane</keyword>
<evidence type="ECO:0000256" key="6">
    <source>
        <dbReference type="SAM" id="Phobius"/>
    </source>
</evidence>
<dbReference type="STRING" id="74557.A0A1W0A9K6"/>
<comment type="caution">
    <text evidence="9">The sequence shown here is derived from an EMBL/GenBank/DDBJ whole genome shotgun (WGS) entry which is preliminary data.</text>
</comment>
<dbReference type="InterPro" id="IPR013320">
    <property type="entry name" value="ConA-like_dom_sf"/>
</dbReference>
<dbReference type="GO" id="GO:0006888">
    <property type="term" value="P:endoplasmic reticulum to Golgi vesicle-mediated transport"/>
    <property type="evidence" value="ECO:0007669"/>
    <property type="project" value="TreeGrafter"/>
</dbReference>
<feature type="domain" description="L-type lectin-like" evidence="8">
    <location>
        <begin position="16"/>
        <end position="251"/>
    </location>
</feature>
<evidence type="ECO:0000313" key="9">
    <source>
        <dbReference type="EMBL" id="OQS06966.1"/>
    </source>
</evidence>
<dbReference type="EMBL" id="JNBS01000288">
    <property type="protein sequence ID" value="OQS06966.1"/>
    <property type="molecule type" value="Genomic_DNA"/>
</dbReference>
<evidence type="ECO:0000313" key="10">
    <source>
        <dbReference type="Proteomes" id="UP000243217"/>
    </source>
</evidence>
<keyword evidence="5 6" id="KW-0472">Membrane</keyword>
<keyword evidence="3 7" id="KW-0732">Signal</keyword>
<reference evidence="9 10" key="1">
    <citation type="journal article" date="2014" name="Genome Biol. Evol.">
        <title>The secreted proteins of Achlya hypogyna and Thraustotheca clavata identify the ancestral oomycete secretome and reveal gene acquisitions by horizontal gene transfer.</title>
        <authorList>
            <person name="Misner I."/>
            <person name="Blouin N."/>
            <person name="Leonard G."/>
            <person name="Richards T.A."/>
            <person name="Lane C.E."/>
        </authorList>
    </citation>
    <scope>NUCLEOTIDE SEQUENCE [LARGE SCALE GENOMIC DNA]</scope>
    <source>
        <strain evidence="9 10">ATCC 34112</strain>
    </source>
</reference>
<dbReference type="PANTHER" id="PTHR12223">
    <property type="entry name" value="VESICULAR MANNOSE-BINDING LECTIN"/>
    <property type="match status" value="1"/>
</dbReference>
<dbReference type="CDD" id="cd07308">
    <property type="entry name" value="lectin_leg-like"/>
    <property type="match status" value="1"/>
</dbReference>
<evidence type="ECO:0000256" key="2">
    <source>
        <dbReference type="ARBA" id="ARBA00022692"/>
    </source>
</evidence>
<dbReference type="PROSITE" id="PS51328">
    <property type="entry name" value="L_LECTIN_LIKE"/>
    <property type="match status" value="1"/>
</dbReference>
<evidence type="ECO:0000256" key="5">
    <source>
        <dbReference type="ARBA" id="ARBA00023136"/>
    </source>
</evidence>
<name>A0A1W0A9K6_9STRA</name>
<dbReference type="OrthoDB" id="270293at2759"/>
<sequence length="406" mass="45583">MLALFSLAVAAWTVAAAPLESHSFQPPFTKVDYQGQRIINETWAQGGTVEILKNFVRLTPDRQNRNGYVWSREALRRDTFSAVMQFRISGQGQKWFGDGIGLWVTPTPHSKGPNHGIDPAYYGVGIIIDTFVNSEHKGGHKDVTLQINDGTKNLDTLNDETKIGCDGAFRYHENSDGFDPVYSASRLRVVIERNNIKIEIDPKSQAEWSSCYEGQLPFPADWLENARIGITGSTGGLADNHDVISFLAFTDVNDMDLQLTDSEVYWNNYSKEHRDILKSEHCDQSCKLIILEKAVSNVKIENEHTIVSLTEKTQNSIAKVKAREALNQGKIQELTDRIEQYMNTKLDSTTRDVAGQMENELSAKVNEKVESASGWKFPFFLLAAGLIGSGAFIYKKYNDLRKSHLL</sequence>
<accession>A0A1W0A9K6</accession>
<proteinExistence type="predicted"/>
<evidence type="ECO:0000256" key="4">
    <source>
        <dbReference type="ARBA" id="ARBA00022989"/>
    </source>
</evidence>
<feature type="transmembrane region" description="Helical" evidence="6">
    <location>
        <begin position="375"/>
        <end position="394"/>
    </location>
</feature>
<evidence type="ECO:0000256" key="3">
    <source>
        <dbReference type="ARBA" id="ARBA00022729"/>
    </source>
</evidence>
<dbReference type="SUPFAM" id="SSF49899">
    <property type="entry name" value="Concanavalin A-like lectins/glucanases"/>
    <property type="match status" value="1"/>
</dbReference>
<evidence type="ECO:0000259" key="8">
    <source>
        <dbReference type="PROSITE" id="PS51328"/>
    </source>
</evidence>
<feature type="chain" id="PRO_5012393326" evidence="7">
    <location>
        <begin position="17"/>
        <end position="406"/>
    </location>
</feature>
<keyword evidence="4 6" id="KW-1133">Transmembrane helix</keyword>
<dbReference type="GO" id="GO:0005793">
    <property type="term" value="C:endoplasmic reticulum-Golgi intermediate compartment"/>
    <property type="evidence" value="ECO:0007669"/>
    <property type="project" value="TreeGrafter"/>
</dbReference>
<keyword evidence="10" id="KW-1185">Reference proteome</keyword>
<dbReference type="Proteomes" id="UP000243217">
    <property type="component" value="Unassembled WGS sequence"/>
</dbReference>
<gene>
    <name evidence="9" type="ORF">THRCLA_01019</name>
</gene>
<dbReference type="PANTHER" id="PTHR12223:SF28">
    <property type="entry name" value="LECTIN, MANNOSE BINDING 1 LIKE"/>
    <property type="match status" value="1"/>
</dbReference>
<evidence type="ECO:0000256" key="1">
    <source>
        <dbReference type="ARBA" id="ARBA00004479"/>
    </source>
</evidence>
<dbReference type="GO" id="GO:0030134">
    <property type="term" value="C:COPII-coated ER to Golgi transport vesicle"/>
    <property type="evidence" value="ECO:0007669"/>
    <property type="project" value="TreeGrafter"/>
</dbReference>
<dbReference type="Gene3D" id="2.60.120.200">
    <property type="match status" value="1"/>
</dbReference>
<dbReference type="AlphaFoldDB" id="A0A1W0A9K6"/>
<dbReference type="GO" id="GO:0005537">
    <property type="term" value="F:D-mannose binding"/>
    <property type="evidence" value="ECO:0007669"/>
    <property type="project" value="TreeGrafter"/>
</dbReference>
<dbReference type="GO" id="GO:0000139">
    <property type="term" value="C:Golgi membrane"/>
    <property type="evidence" value="ECO:0007669"/>
    <property type="project" value="TreeGrafter"/>
</dbReference>
<protein>
    <submittedName>
        <fullName evidence="9">Lectin</fullName>
    </submittedName>
</protein>
<dbReference type="Pfam" id="PF03388">
    <property type="entry name" value="Lectin_leg-like"/>
    <property type="match status" value="1"/>
</dbReference>
<feature type="signal peptide" evidence="7">
    <location>
        <begin position="1"/>
        <end position="16"/>
    </location>
</feature>
<dbReference type="InterPro" id="IPR005052">
    <property type="entry name" value="Lectin_leg"/>
</dbReference>
<evidence type="ECO:0000256" key="7">
    <source>
        <dbReference type="SAM" id="SignalP"/>
    </source>
</evidence>